<evidence type="ECO:0000256" key="1">
    <source>
        <dbReference type="SAM" id="Phobius"/>
    </source>
</evidence>
<keyword evidence="1" id="KW-1133">Transmembrane helix</keyword>
<keyword evidence="1" id="KW-0812">Transmembrane</keyword>
<reference evidence="2" key="1">
    <citation type="journal article" date="2012" name="PLoS ONE">
        <title>Gene sets for utilization of primary and secondary nutrition supplies in the distal gut of endangered iberian lynx.</title>
        <authorList>
            <person name="Alcaide M."/>
            <person name="Messina E."/>
            <person name="Richter M."/>
            <person name="Bargiela R."/>
            <person name="Peplies J."/>
            <person name="Huws S.A."/>
            <person name="Newbold C.J."/>
            <person name="Golyshin P.N."/>
            <person name="Simon M.A."/>
            <person name="Lopez G."/>
            <person name="Yakimov M.M."/>
            <person name="Ferrer M."/>
        </authorList>
    </citation>
    <scope>NUCLEOTIDE SEQUENCE</scope>
</reference>
<feature type="transmembrane region" description="Helical" evidence="1">
    <location>
        <begin position="20"/>
        <end position="37"/>
    </location>
</feature>
<dbReference type="EMBL" id="AMCI01003596">
    <property type="protein sequence ID" value="EJW99930.1"/>
    <property type="molecule type" value="Genomic_DNA"/>
</dbReference>
<protein>
    <submittedName>
        <fullName evidence="2">Uncharacterized protein</fullName>
    </submittedName>
</protein>
<sequence>MEERRTLEAPIAVSSSARSLARVLCFSVLGICSWSSMDWVSMET</sequence>
<keyword evidence="1" id="KW-0472">Membrane</keyword>
<evidence type="ECO:0000313" key="2">
    <source>
        <dbReference type="EMBL" id="EJW99930.1"/>
    </source>
</evidence>
<name>J9CIN0_9ZZZZ</name>
<dbReference type="AlphaFoldDB" id="J9CIN0"/>
<comment type="caution">
    <text evidence="2">The sequence shown here is derived from an EMBL/GenBank/DDBJ whole genome shotgun (WGS) entry which is preliminary data.</text>
</comment>
<proteinExistence type="predicted"/>
<gene>
    <name evidence="2" type="ORF">EVA_11963</name>
</gene>
<accession>J9CIN0</accession>
<organism evidence="2">
    <name type="scientific">gut metagenome</name>
    <dbReference type="NCBI Taxonomy" id="749906"/>
    <lineage>
        <taxon>unclassified sequences</taxon>
        <taxon>metagenomes</taxon>
        <taxon>organismal metagenomes</taxon>
    </lineage>
</organism>